<dbReference type="Proteomes" id="UP001469365">
    <property type="component" value="Unassembled WGS sequence"/>
</dbReference>
<dbReference type="EMBL" id="JBBPCC010000031">
    <property type="protein sequence ID" value="MEK8132480.1"/>
    <property type="molecule type" value="Genomic_DNA"/>
</dbReference>
<dbReference type="RefSeq" id="WP_341419614.1">
    <property type="nucleotide sequence ID" value="NZ_JBBPCC010000031.1"/>
</dbReference>
<evidence type="ECO:0000313" key="1">
    <source>
        <dbReference type="EMBL" id="MEK8132480.1"/>
    </source>
</evidence>
<comment type="caution">
    <text evidence="1">The sequence shown here is derived from an EMBL/GenBank/DDBJ whole genome shotgun (WGS) entry which is preliminary data.</text>
</comment>
<keyword evidence="2" id="KW-1185">Reference proteome</keyword>
<protein>
    <submittedName>
        <fullName evidence="1">Uncharacterized protein</fullName>
    </submittedName>
</protein>
<proteinExistence type="predicted"/>
<reference evidence="1 2" key="1">
    <citation type="submission" date="2024-04" db="EMBL/GenBank/DDBJ databases">
        <title>draft genome sequnece of Paenibacillus filicis.</title>
        <authorList>
            <person name="Kim D.-U."/>
        </authorList>
    </citation>
    <scope>NUCLEOTIDE SEQUENCE [LARGE SCALE GENOMIC DNA]</scope>
    <source>
        <strain evidence="1 2">KACC14197</strain>
    </source>
</reference>
<evidence type="ECO:0000313" key="2">
    <source>
        <dbReference type="Proteomes" id="UP001469365"/>
    </source>
</evidence>
<name>A0ABU9DWK1_9BACL</name>
<accession>A0ABU9DWK1</accession>
<gene>
    <name evidence="1" type="ORF">WMW72_31750</name>
</gene>
<sequence length="375" mass="41433">MIELTRSSHDWQPMLHTGKTSTVTILTHAPGLSLKGILATREGGLMIAAYAYNPNGTGLYDLVYLELDADGQLSSTWTEKEGILPELFYSPQGELWTSVVTVGGARELQIELPLHGRSGLDQPKGAREFAGTYVGTAAGNVWFHDVDPFGGKKPDKLLRLTFDRSGSRIASRKELKLPMPKNNKLTLDEEGTLQMVALQEESDGTLLLHHRQVDPATAAVLRERLIPFPDYDALEAAELSFEQPSTIIFSKGKTLNLALISPDGMVQTTELFVHSSDFYSLWKPVILEPGTFVLRFTVEDGNGWAVVRNRKLQALYMNTGEQGYTNRLTGEVLEIPMEGRLILPELCRISNVAYAIAVYPQGKQTNQLAAVLLHI</sequence>
<organism evidence="1 2">
    <name type="scientific">Paenibacillus filicis</name>
    <dbReference type="NCBI Taxonomy" id="669464"/>
    <lineage>
        <taxon>Bacteria</taxon>
        <taxon>Bacillati</taxon>
        <taxon>Bacillota</taxon>
        <taxon>Bacilli</taxon>
        <taxon>Bacillales</taxon>
        <taxon>Paenibacillaceae</taxon>
        <taxon>Paenibacillus</taxon>
    </lineage>
</organism>